<evidence type="ECO:0000313" key="8">
    <source>
        <dbReference type="Proteomes" id="UP000652354"/>
    </source>
</evidence>
<dbReference type="PANTHER" id="PTHR43335">
    <property type="entry name" value="ABC TRANSPORTER, ATP-BINDING PROTEIN"/>
    <property type="match status" value="1"/>
</dbReference>
<keyword evidence="8" id="KW-1185">Reference proteome</keyword>
<evidence type="ECO:0000256" key="4">
    <source>
        <dbReference type="ARBA" id="ARBA00022840"/>
    </source>
</evidence>
<evidence type="ECO:0000313" key="7">
    <source>
        <dbReference type="EMBL" id="GIG53870.1"/>
    </source>
</evidence>
<feature type="region of interest" description="Disordered" evidence="5">
    <location>
        <begin position="301"/>
        <end position="321"/>
    </location>
</feature>
<comment type="similarity">
    <text evidence="1">Belongs to the ABC transporter superfamily.</text>
</comment>
<dbReference type="AlphaFoldDB" id="A0A919Q4U7"/>
<name>A0A919Q4U7_9MICO</name>
<dbReference type="InterPro" id="IPR003439">
    <property type="entry name" value="ABC_transporter-like_ATP-bd"/>
</dbReference>
<dbReference type="GO" id="GO:0005524">
    <property type="term" value="F:ATP binding"/>
    <property type="evidence" value="ECO:0007669"/>
    <property type="project" value="UniProtKB-KW"/>
</dbReference>
<dbReference type="GO" id="GO:0016887">
    <property type="term" value="F:ATP hydrolysis activity"/>
    <property type="evidence" value="ECO:0007669"/>
    <property type="project" value="InterPro"/>
</dbReference>
<dbReference type="InterPro" id="IPR027417">
    <property type="entry name" value="P-loop_NTPase"/>
</dbReference>
<evidence type="ECO:0000259" key="6">
    <source>
        <dbReference type="PROSITE" id="PS50893"/>
    </source>
</evidence>
<evidence type="ECO:0000256" key="2">
    <source>
        <dbReference type="ARBA" id="ARBA00022448"/>
    </source>
</evidence>
<feature type="domain" description="ABC transporter" evidence="6">
    <location>
        <begin position="7"/>
        <end position="232"/>
    </location>
</feature>
<dbReference type="RefSeq" id="WP_203653293.1">
    <property type="nucleotide sequence ID" value="NZ_BONR01000001.1"/>
</dbReference>
<evidence type="ECO:0000256" key="5">
    <source>
        <dbReference type="SAM" id="MobiDB-lite"/>
    </source>
</evidence>
<dbReference type="CDD" id="cd03230">
    <property type="entry name" value="ABC_DR_subfamily_A"/>
    <property type="match status" value="1"/>
</dbReference>
<dbReference type="PANTHER" id="PTHR43335:SF4">
    <property type="entry name" value="ABC TRANSPORTER, ATP-BINDING PROTEIN"/>
    <property type="match status" value="1"/>
</dbReference>
<dbReference type="SUPFAM" id="SSF52540">
    <property type="entry name" value="P-loop containing nucleoside triphosphate hydrolases"/>
    <property type="match status" value="1"/>
</dbReference>
<sequence>MTETPVIEVDRLTKRYGSFTAVEDVSFEIHRGEIFGFLGPNGAGKSTTIRSILDLIRPTSGHCRVLGLDSRRDAVEIHRRIGFLPSDLALYPNLTGRQTLEYLGNLRGGVDWTRVDELTERLAADLSKKVREYSSGNRQKLGIIQALMHRPEAVILDEPITGLDPLVQLEFHSMLREMADAGGTVFLSSHTISEVERVADRVAFIRRGHLIAVERMSELQDKALRRIKLEFAAPVPASAFDGVDGVHEVSVDGPTVTAQFEGSMAPLLTIATAHDVLSVSSASVDLDEIFLEFYRDEVVAAGDDPDEPGERGARAGAPETA</sequence>
<proteinExistence type="inferred from homology"/>
<keyword evidence="4 7" id="KW-0067">ATP-binding</keyword>
<dbReference type="InterPro" id="IPR017871">
    <property type="entry name" value="ABC_transporter-like_CS"/>
</dbReference>
<dbReference type="Gene3D" id="3.40.50.300">
    <property type="entry name" value="P-loop containing nucleotide triphosphate hydrolases"/>
    <property type="match status" value="1"/>
</dbReference>
<protein>
    <submittedName>
        <fullName evidence="7">ABC transporter ATP-binding protein</fullName>
    </submittedName>
</protein>
<dbReference type="InterPro" id="IPR003593">
    <property type="entry name" value="AAA+_ATPase"/>
</dbReference>
<evidence type="ECO:0000256" key="1">
    <source>
        <dbReference type="ARBA" id="ARBA00005417"/>
    </source>
</evidence>
<evidence type="ECO:0000256" key="3">
    <source>
        <dbReference type="ARBA" id="ARBA00022741"/>
    </source>
</evidence>
<dbReference type="Proteomes" id="UP000652354">
    <property type="component" value="Unassembled WGS sequence"/>
</dbReference>
<reference evidence="7" key="1">
    <citation type="submission" date="2021-01" db="EMBL/GenBank/DDBJ databases">
        <title>Whole genome shotgun sequence of Demequina activiva NBRC 110675.</title>
        <authorList>
            <person name="Komaki H."/>
            <person name="Tamura T."/>
        </authorList>
    </citation>
    <scope>NUCLEOTIDE SEQUENCE</scope>
    <source>
        <strain evidence="7">NBRC 110675</strain>
    </source>
</reference>
<keyword evidence="3" id="KW-0547">Nucleotide-binding</keyword>
<dbReference type="Pfam" id="PF00005">
    <property type="entry name" value="ABC_tran"/>
    <property type="match status" value="1"/>
</dbReference>
<organism evidence="7 8">
    <name type="scientific">Demequina activiva</name>
    <dbReference type="NCBI Taxonomy" id="1582364"/>
    <lineage>
        <taxon>Bacteria</taxon>
        <taxon>Bacillati</taxon>
        <taxon>Actinomycetota</taxon>
        <taxon>Actinomycetes</taxon>
        <taxon>Micrococcales</taxon>
        <taxon>Demequinaceae</taxon>
        <taxon>Demequina</taxon>
    </lineage>
</organism>
<dbReference type="SMART" id="SM00382">
    <property type="entry name" value="AAA"/>
    <property type="match status" value="1"/>
</dbReference>
<dbReference type="PROSITE" id="PS50893">
    <property type="entry name" value="ABC_TRANSPORTER_2"/>
    <property type="match status" value="1"/>
</dbReference>
<keyword evidence="2" id="KW-0813">Transport</keyword>
<dbReference type="PROSITE" id="PS00211">
    <property type="entry name" value="ABC_TRANSPORTER_1"/>
    <property type="match status" value="1"/>
</dbReference>
<dbReference type="EMBL" id="BONR01000001">
    <property type="protein sequence ID" value="GIG53870.1"/>
    <property type="molecule type" value="Genomic_DNA"/>
</dbReference>
<comment type="caution">
    <text evidence="7">The sequence shown here is derived from an EMBL/GenBank/DDBJ whole genome shotgun (WGS) entry which is preliminary data.</text>
</comment>
<accession>A0A919Q4U7</accession>
<gene>
    <name evidence="7" type="ORF">Dac01nite_06220</name>
</gene>